<dbReference type="InterPro" id="IPR013225">
    <property type="entry name" value="PaaX_C"/>
</dbReference>
<dbReference type="Gene3D" id="1.10.10.10">
    <property type="entry name" value="Winged helix-like DNA-binding domain superfamily/Winged helix DNA-binding domain"/>
    <property type="match status" value="1"/>
</dbReference>
<evidence type="ECO:0000313" key="3">
    <source>
        <dbReference type="EMBL" id="TDE39834.1"/>
    </source>
</evidence>
<feature type="domain" description="Transcriptional repressor PaaX-like N-terminal" evidence="1">
    <location>
        <begin position="25"/>
        <end position="90"/>
    </location>
</feature>
<accession>A0A4R5EXV0</accession>
<dbReference type="PIRSF" id="PIRSF020623">
    <property type="entry name" value="PaaX"/>
    <property type="match status" value="1"/>
</dbReference>
<dbReference type="SUPFAM" id="SSF46785">
    <property type="entry name" value="Winged helix' DNA-binding domain"/>
    <property type="match status" value="1"/>
</dbReference>
<organism evidence="3 4">
    <name type="scientific">Antarcticimicrobium sediminis</name>
    <dbReference type="NCBI Taxonomy" id="2546227"/>
    <lineage>
        <taxon>Bacteria</taxon>
        <taxon>Pseudomonadati</taxon>
        <taxon>Pseudomonadota</taxon>
        <taxon>Alphaproteobacteria</taxon>
        <taxon>Rhodobacterales</taxon>
        <taxon>Paracoccaceae</taxon>
        <taxon>Antarcticimicrobium</taxon>
    </lineage>
</organism>
<dbReference type="PANTHER" id="PTHR30319:SF1">
    <property type="entry name" value="TRANSCRIPTIONAL REPRESSOR PAAX"/>
    <property type="match status" value="1"/>
</dbReference>
<evidence type="ECO:0000259" key="2">
    <source>
        <dbReference type="Pfam" id="PF08223"/>
    </source>
</evidence>
<feature type="domain" description="Transcriptional repressor PaaX-like C-terminal" evidence="2">
    <location>
        <begin position="185"/>
        <end position="260"/>
    </location>
</feature>
<dbReference type="InterPro" id="IPR036390">
    <property type="entry name" value="WH_DNA-bd_sf"/>
</dbReference>
<dbReference type="RefSeq" id="WP_132828088.1">
    <property type="nucleotide sequence ID" value="NZ_SMFP01000003.1"/>
</dbReference>
<protein>
    <submittedName>
        <fullName evidence="3">PaaX family transcriptional regulator</fullName>
    </submittedName>
</protein>
<dbReference type="EMBL" id="SMFP01000003">
    <property type="protein sequence ID" value="TDE39834.1"/>
    <property type="molecule type" value="Genomic_DNA"/>
</dbReference>
<dbReference type="PANTHER" id="PTHR30319">
    <property type="entry name" value="PHENYLACETIC ACID REGULATOR-RELATED TRANSCRIPTIONAL REPRESSOR"/>
    <property type="match status" value="1"/>
</dbReference>
<keyword evidence="4" id="KW-1185">Reference proteome</keyword>
<proteinExistence type="predicted"/>
<dbReference type="OrthoDB" id="2270427at2"/>
<sequence length="267" mass="29481">MRDAPQSWFDTCAQILTDPQNQRVWSIIVSLFGDLAQCPGDRLSGSALSRIIMPMGIKPEAIRVALHRLRKDGWIDSARSGRASAHFLTEFGRARSAEVSPRIYTRTPDTPTDWHLLIAEDGSGQSALDEMLLAADYFSLARNVALGAGPAPEVGDELMSFDVHARAVPDWVRARACPGDLAASCRGLVDALERAAALLPSEAEITPLQTATLRMMIVHRWRRVALRQPDLPAQFFPPDWPGPRCRAAVFRLLDRLPRPALDQLDAD</sequence>
<dbReference type="Proteomes" id="UP000294662">
    <property type="component" value="Unassembled WGS sequence"/>
</dbReference>
<dbReference type="InterPro" id="IPR036388">
    <property type="entry name" value="WH-like_DNA-bd_sf"/>
</dbReference>
<name>A0A4R5EXV0_9RHOB</name>
<evidence type="ECO:0000313" key="4">
    <source>
        <dbReference type="Proteomes" id="UP000294662"/>
    </source>
</evidence>
<dbReference type="InterPro" id="IPR011965">
    <property type="entry name" value="PaaX_trns_reg"/>
</dbReference>
<dbReference type="AlphaFoldDB" id="A0A4R5EXV0"/>
<dbReference type="InterPro" id="IPR012906">
    <property type="entry name" value="PaaX-like_N"/>
</dbReference>
<dbReference type="Gene3D" id="3.30.70.2670">
    <property type="match status" value="1"/>
</dbReference>
<dbReference type="Pfam" id="PF07848">
    <property type="entry name" value="PaaX"/>
    <property type="match status" value="1"/>
</dbReference>
<dbReference type="GO" id="GO:0006351">
    <property type="term" value="P:DNA-templated transcription"/>
    <property type="evidence" value="ECO:0007669"/>
    <property type="project" value="InterPro"/>
</dbReference>
<comment type="caution">
    <text evidence="3">The sequence shown here is derived from an EMBL/GenBank/DDBJ whole genome shotgun (WGS) entry which is preliminary data.</text>
</comment>
<gene>
    <name evidence="3" type="ORF">E1B25_07235</name>
</gene>
<evidence type="ECO:0000259" key="1">
    <source>
        <dbReference type="Pfam" id="PF07848"/>
    </source>
</evidence>
<reference evidence="3 4" key="1">
    <citation type="submission" date="2019-03" db="EMBL/GenBank/DDBJ databases">
        <authorList>
            <person name="Zhang S."/>
        </authorList>
    </citation>
    <scope>NUCLEOTIDE SEQUENCE [LARGE SCALE GENOMIC DNA]</scope>
    <source>
        <strain evidence="3 4">S4J41</strain>
    </source>
</reference>
<dbReference type="Gene3D" id="1.20.58.1460">
    <property type="match status" value="1"/>
</dbReference>
<dbReference type="Pfam" id="PF08223">
    <property type="entry name" value="PaaX_C"/>
    <property type="match status" value="1"/>
</dbReference>